<keyword evidence="4" id="KW-1133">Transmembrane helix</keyword>
<dbReference type="GO" id="GO:0005886">
    <property type="term" value="C:plasma membrane"/>
    <property type="evidence" value="ECO:0007669"/>
    <property type="project" value="UniProtKB-SubCell"/>
</dbReference>
<evidence type="ECO:0000313" key="7">
    <source>
        <dbReference type="EMBL" id="URZ11991.1"/>
    </source>
</evidence>
<dbReference type="AlphaFoldDB" id="A0A1S8LL26"/>
<dbReference type="InterPro" id="IPR038766">
    <property type="entry name" value="Membrane_comp_ABC_pdt"/>
</dbReference>
<dbReference type="Pfam" id="PF02687">
    <property type="entry name" value="FtsX"/>
    <property type="match status" value="2"/>
</dbReference>
<accession>A0A1S8LL26</accession>
<dbReference type="EMBL" id="CP096983">
    <property type="protein sequence ID" value="URZ11991.1"/>
    <property type="molecule type" value="Genomic_DNA"/>
</dbReference>
<dbReference type="PANTHER" id="PTHR30287:SF1">
    <property type="entry name" value="INNER MEMBRANE PROTEIN"/>
    <property type="match status" value="1"/>
</dbReference>
<dbReference type="STRING" id="84029.CROST_05070"/>
<dbReference type="PANTHER" id="PTHR30287">
    <property type="entry name" value="MEMBRANE COMPONENT OF PREDICTED ABC SUPERFAMILY METABOLITE UPTAKE TRANSPORTER"/>
    <property type="match status" value="1"/>
</dbReference>
<name>A0A1S8LL26_9CLOT</name>
<gene>
    <name evidence="7" type="ORF">CROST_027080</name>
</gene>
<dbReference type="KEGG" id="crw:CROST_027080"/>
<comment type="subcellular location">
    <subcellularLocation>
        <location evidence="1">Cell membrane</location>
        <topology evidence="1">Multi-pass membrane protein</topology>
    </subcellularLocation>
</comment>
<protein>
    <recommendedName>
        <fullName evidence="6">ABC3 transporter permease C-terminal domain-containing protein</fullName>
    </recommendedName>
</protein>
<evidence type="ECO:0000256" key="3">
    <source>
        <dbReference type="ARBA" id="ARBA00022692"/>
    </source>
</evidence>
<reference evidence="7 8" key="1">
    <citation type="submission" date="2022-04" db="EMBL/GenBank/DDBJ databases">
        <title>Genome sequence of C. roseum typestrain.</title>
        <authorList>
            <person name="Poehlein A."/>
            <person name="Schoch T."/>
            <person name="Duerre P."/>
            <person name="Daniel R."/>
        </authorList>
    </citation>
    <scope>NUCLEOTIDE SEQUENCE [LARGE SCALE GENOMIC DNA]</scope>
    <source>
        <strain evidence="7 8">DSM 7320</strain>
    </source>
</reference>
<evidence type="ECO:0000313" key="8">
    <source>
        <dbReference type="Proteomes" id="UP000190951"/>
    </source>
</evidence>
<keyword evidence="5" id="KW-0472">Membrane</keyword>
<feature type="domain" description="ABC3 transporter permease C-terminal" evidence="6">
    <location>
        <begin position="250"/>
        <end position="369"/>
    </location>
</feature>
<evidence type="ECO:0000256" key="4">
    <source>
        <dbReference type="ARBA" id="ARBA00022989"/>
    </source>
</evidence>
<evidence type="ECO:0000259" key="6">
    <source>
        <dbReference type="Pfam" id="PF02687"/>
    </source>
</evidence>
<keyword evidence="8" id="KW-1185">Reference proteome</keyword>
<dbReference type="InterPro" id="IPR003838">
    <property type="entry name" value="ABC3_permease_C"/>
</dbReference>
<dbReference type="Proteomes" id="UP000190951">
    <property type="component" value="Chromosome"/>
</dbReference>
<keyword evidence="2" id="KW-1003">Cell membrane</keyword>
<evidence type="ECO:0000256" key="5">
    <source>
        <dbReference type="ARBA" id="ARBA00023136"/>
    </source>
</evidence>
<feature type="domain" description="ABC3 transporter permease C-terminal" evidence="6">
    <location>
        <begin position="618"/>
        <end position="736"/>
    </location>
</feature>
<sequence length="746" mass="84693">MIINKKIKRTMLENKAQYMGSLALIIISCMLYTMFNQLAVNMNRMTTSFEKNYSQDDASFITAKPLTNLDVLQTKFNLKIEKGGSFDYEISRGKTLRIFSENIKVDIPAIISGSKLSPNGILIDPSYAKANGLKIGDKLNIKNKKLTINGFMSLPNYVYVLKSETDIMNNPNTFGIAVISKNNFINLNLGNNFYSIKFNNQNDKQNKISKLKNYLKTQNTAVLSWINIDENPRITYVTAKIESIKSVSSVMPIAILLLTCTLTGIVILRMLEKEAIIIGALYALGYRKKEILKHYLIYSISIAFIGGIIGTILGGITLKPMVNFMVSYFNMPTDSLSFDFKYAAISIILPIIFLFISSYFIINRELKYSPVDLMRGGKDTGKVNFLERKLKLNKLNFNSKFKLRQQLRNIPRSLLLLFGIITSTMLLLLGFASKNSIDYLMQDSITNTYKYNYEYVFSSLKLDSPPIGEKFSETAFTLKNNTKTTITAYGINPNTKYILLKDKSHNFINKNKVIITRALADKLNVKENDTIKIINKFNSKEYSIKIDEIAETYVSQNLYMPLSKLNNMLNYPEGSYIGIWSSTKINIPEKELISSSNIDDFKNALKTLTEPLQYSIGSISLMSFMIGLIIIYVVTSMIIEENKINISLMKILGYKKKEIFSLILNSSSFIVIIGYILGIPLLLSSLKAMFKSVTRDMNLSFQVKLNFTSIIIGFIVIYITYYISSFLNRKKIMKISMVEALNSARD</sequence>
<evidence type="ECO:0000256" key="2">
    <source>
        <dbReference type="ARBA" id="ARBA00022475"/>
    </source>
</evidence>
<dbReference type="RefSeq" id="WP_077835961.1">
    <property type="nucleotide sequence ID" value="NZ_CP096983.1"/>
</dbReference>
<dbReference type="PROSITE" id="PS51257">
    <property type="entry name" value="PROKAR_LIPOPROTEIN"/>
    <property type="match status" value="1"/>
</dbReference>
<evidence type="ECO:0000256" key="1">
    <source>
        <dbReference type="ARBA" id="ARBA00004651"/>
    </source>
</evidence>
<proteinExistence type="predicted"/>
<keyword evidence="3" id="KW-0812">Transmembrane</keyword>
<organism evidence="7 8">
    <name type="scientific">Clostridium felsineum</name>
    <dbReference type="NCBI Taxonomy" id="36839"/>
    <lineage>
        <taxon>Bacteria</taxon>
        <taxon>Bacillati</taxon>
        <taxon>Bacillota</taxon>
        <taxon>Clostridia</taxon>
        <taxon>Eubacteriales</taxon>
        <taxon>Clostridiaceae</taxon>
        <taxon>Clostridium</taxon>
    </lineage>
</organism>